<sequence>MQKWRRRTSVEDASHRPPTLHTTLTPAQEAIVIYLRQHLLLPLDDLLAVTRECLNPGNCQGSCRLGG</sequence>
<dbReference type="EMBL" id="CP046565">
    <property type="protein sequence ID" value="QJD29668.1"/>
    <property type="molecule type" value="Genomic_DNA"/>
</dbReference>
<name>A0A858Q738_9GAMM</name>
<dbReference type="RefSeq" id="WP_169602953.1">
    <property type="nucleotide sequence ID" value="NZ_CP046565.1"/>
</dbReference>
<gene>
    <name evidence="2" type="ORF">GNH96_06600</name>
</gene>
<evidence type="ECO:0000313" key="3">
    <source>
        <dbReference type="Proteomes" id="UP000503004"/>
    </source>
</evidence>
<evidence type="ECO:0000313" key="2">
    <source>
        <dbReference type="EMBL" id="QJD29668.1"/>
    </source>
</evidence>
<dbReference type="KEGG" id="metu:GNH96_06600"/>
<feature type="region of interest" description="Disordered" evidence="1">
    <location>
        <begin position="1"/>
        <end position="22"/>
    </location>
</feature>
<evidence type="ECO:0000256" key="1">
    <source>
        <dbReference type="SAM" id="MobiDB-lite"/>
    </source>
</evidence>
<reference evidence="3" key="1">
    <citation type="submission" date="2019-12" db="EMBL/GenBank/DDBJ databases">
        <authorList>
            <person name="Awala S.I."/>
            <person name="Rhee S.K."/>
        </authorList>
    </citation>
    <scope>NUCLEOTIDE SEQUENCE [LARGE SCALE GENOMIC DNA]</scope>
    <source>
        <strain evidence="3">IM1</strain>
    </source>
</reference>
<dbReference type="AlphaFoldDB" id="A0A858Q738"/>
<proteinExistence type="predicted"/>
<keyword evidence="3" id="KW-1185">Reference proteome</keyword>
<organism evidence="2 3">
    <name type="scientific">Methylococcus geothermalis</name>
    <dbReference type="NCBI Taxonomy" id="2681310"/>
    <lineage>
        <taxon>Bacteria</taxon>
        <taxon>Pseudomonadati</taxon>
        <taxon>Pseudomonadota</taxon>
        <taxon>Gammaproteobacteria</taxon>
        <taxon>Methylococcales</taxon>
        <taxon>Methylococcaceae</taxon>
        <taxon>Methylococcus</taxon>
    </lineage>
</organism>
<dbReference type="Proteomes" id="UP000503004">
    <property type="component" value="Chromosome"/>
</dbReference>
<accession>A0A858Q738</accession>
<protein>
    <submittedName>
        <fullName evidence="2">Uncharacterized protein</fullName>
    </submittedName>
</protein>